<protein>
    <recommendedName>
        <fullName evidence="1">Protein kinase domain-containing protein</fullName>
    </recommendedName>
</protein>
<dbReference type="EMBL" id="JBHFFA010000007">
    <property type="protein sequence ID" value="KAL2611540.1"/>
    <property type="molecule type" value="Genomic_DNA"/>
</dbReference>
<dbReference type="AlphaFoldDB" id="A0ABD1XRG6"/>
<reference evidence="2 3" key="1">
    <citation type="submission" date="2024-09" db="EMBL/GenBank/DDBJ databases">
        <title>Chromosome-scale assembly of Riccia fluitans.</title>
        <authorList>
            <person name="Paukszto L."/>
            <person name="Sawicki J."/>
            <person name="Karawczyk K."/>
            <person name="Piernik-Szablinska J."/>
            <person name="Szczecinska M."/>
            <person name="Mazdziarz M."/>
        </authorList>
    </citation>
    <scope>NUCLEOTIDE SEQUENCE [LARGE SCALE GENOMIC DNA]</scope>
    <source>
        <strain evidence="2">Rf_01</strain>
        <tissue evidence="2">Aerial parts of the thallus</tissue>
    </source>
</reference>
<dbReference type="InterPro" id="IPR000719">
    <property type="entry name" value="Prot_kinase_dom"/>
</dbReference>
<dbReference type="Gene3D" id="1.10.510.10">
    <property type="entry name" value="Transferase(Phosphotransferase) domain 1"/>
    <property type="match status" value="1"/>
</dbReference>
<proteinExistence type="predicted"/>
<evidence type="ECO:0000313" key="2">
    <source>
        <dbReference type="EMBL" id="KAL2611540.1"/>
    </source>
</evidence>
<dbReference type="SUPFAM" id="SSF56112">
    <property type="entry name" value="Protein kinase-like (PK-like)"/>
    <property type="match status" value="1"/>
</dbReference>
<evidence type="ECO:0000313" key="3">
    <source>
        <dbReference type="Proteomes" id="UP001605036"/>
    </source>
</evidence>
<gene>
    <name evidence="2" type="ORF">R1flu_023232</name>
</gene>
<keyword evidence="3" id="KW-1185">Reference proteome</keyword>
<accession>A0ABD1XRG6</accession>
<organism evidence="2 3">
    <name type="scientific">Riccia fluitans</name>
    <dbReference type="NCBI Taxonomy" id="41844"/>
    <lineage>
        <taxon>Eukaryota</taxon>
        <taxon>Viridiplantae</taxon>
        <taxon>Streptophyta</taxon>
        <taxon>Embryophyta</taxon>
        <taxon>Marchantiophyta</taxon>
        <taxon>Marchantiopsida</taxon>
        <taxon>Marchantiidae</taxon>
        <taxon>Marchantiales</taxon>
        <taxon>Ricciaceae</taxon>
        <taxon>Riccia</taxon>
    </lineage>
</organism>
<feature type="domain" description="Protein kinase" evidence="1">
    <location>
        <begin position="1"/>
        <end position="287"/>
    </location>
</feature>
<evidence type="ECO:0000259" key="1">
    <source>
        <dbReference type="PROSITE" id="PS50011"/>
    </source>
</evidence>
<sequence>MFAFTVSHPTVVRPVVAFADPNKPGLLFPRWNGGDIRNWYIVERALRLKLSTYGALQLPSKDLEKYDVDHRLHASIFRRHHLKIAATLLQGLAFIHGHGWLHCDIHFGNVLVHFPLWDWDDKGLHNRRHDNTTNDGARITHKLVFVGISDLEYIQTIQDTLQGVRRHDPKQENPRQWIAPELTEKMAFCNSDSEKYVTTFIQSTDLFAMGWLLKQICGNLFTDMSKDEKERYDEEKWKMGFPRNRAPPHRTYKDQLQEALDAMLHRDISINYQHHERKTAEYWANFFKEQLMVDPTICMRPIESKPRAKHHLDGPRDLYEDKW</sequence>
<name>A0ABD1XRG6_9MARC</name>
<dbReference type="Proteomes" id="UP001605036">
    <property type="component" value="Unassembled WGS sequence"/>
</dbReference>
<dbReference type="InterPro" id="IPR011009">
    <property type="entry name" value="Kinase-like_dom_sf"/>
</dbReference>
<dbReference type="PROSITE" id="PS50011">
    <property type="entry name" value="PROTEIN_KINASE_DOM"/>
    <property type="match status" value="1"/>
</dbReference>
<comment type="caution">
    <text evidence="2">The sequence shown here is derived from an EMBL/GenBank/DDBJ whole genome shotgun (WGS) entry which is preliminary data.</text>
</comment>